<dbReference type="AlphaFoldDB" id="A0A518BAJ9"/>
<name>A0A518BAJ9_9BACT</name>
<dbReference type="InterPro" id="IPR011335">
    <property type="entry name" value="Restrct_endonuc-II-like"/>
</dbReference>
<dbReference type="SUPFAM" id="SSF52980">
    <property type="entry name" value="Restriction endonuclease-like"/>
    <property type="match status" value="1"/>
</dbReference>
<dbReference type="Gene3D" id="3.90.1570.10">
    <property type="entry name" value="tt1808, chain A"/>
    <property type="match status" value="1"/>
</dbReference>
<proteinExistence type="predicted"/>
<evidence type="ECO:0000313" key="3">
    <source>
        <dbReference type="Proteomes" id="UP000317093"/>
    </source>
</evidence>
<keyword evidence="3" id="KW-1185">Reference proteome</keyword>
<dbReference type="InterPro" id="IPR008538">
    <property type="entry name" value="Uma2"/>
</dbReference>
<evidence type="ECO:0000313" key="2">
    <source>
        <dbReference type="EMBL" id="QDU63933.1"/>
    </source>
</evidence>
<accession>A0A518BAJ9</accession>
<evidence type="ECO:0000259" key="1">
    <source>
        <dbReference type="Pfam" id="PF05685"/>
    </source>
</evidence>
<reference evidence="2 3" key="1">
    <citation type="submission" date="2019-02" db="EMBL/GenBank/DDBJ databases">
        <title>Deep-cultivation of Planctomycetes and their phenomic and genomic characterization uncovers novel biology.</title>
        <authorList>
            <person name="Wiegand S."/>
            <person name="Jogler M."/>
            <person name="Boedeker C."/>
            <person name="Pinto D."/>
            <person name="Vollmers J."/>
            <person name="Rivas-Marin E."/>
            <person name="Kohn T."/>
            <person name="Peeters S.H."/>
            <person name="Heuer A."/>
            <person name="Rast P."/>
            <person name="Oberbeckmann S."/>
            <person name="Bunk B."/>
            <person name="Jeske O."/>
            <person name="Meyerdierks A."/>
            <person name="Storesund J.E."/>
            <person name="Kallscheuer N."/>
            <person name="Luecker S."/>
            <person name="Lage O.M."/>
            <person name="Pohl T."/>
            <person name="Merkel B.J."/>
            <person name="Hornburger P."/>
            <person name="Mueller R.-W."/>
            <person name="Bruemmer F."/>
            <person name="Labrenz M."/>
            <person name="Spormann A.M."/>
            <person name="Op den Camp H."/>
            <person name="Overmann J."/>
            <person name="Amann R."/>
            <person name="Jetten M.S.M."/>
            <person name="Mascher T."/>
            <person name="Medema M.H."/>
            <person name="Devos D.P."/>
            <person name="Kaster A.-K."/>
            <person name="Ovreas L."/>
            <person name="Rohde M."/>
            <person name="Galperin M.Y."/>
            <person name="Jogler C."/>
        </authorList>
    </citation>
    <scope>NUCLEOTIDE SEQUENCE [LARGE SCALE GENOMIC DNA]</scope>
    <source>
        <strain evidence="2 3">Pan216</strain>
    </source>
</reference>
<dbReference type="RefSeq" id="WP_419192878.1">
    <property type="nucleotide sequence ID" value="NZ_CP036279.1"/>
</dbReference>
<dbReference type="Pfam" id="PF05685">
    <property type="entry name" value="Uma2"/>
    <property type="match status" value="1"/>
</dbReference>
<dbReference type="KEGG" id="knv:Pan216_48140"/>
<dbReference type="PANTHER" id="PTHR35400">
    <property type="entry name" value="SLR1083 PROTEIN"/>
    <property type="match status" value="1"/>
</dbReference>
<protein>
    <recommendedName>
        <fullName evidence="1">Putative restriction endonuclease domain-containing protein</fullName>
    </recommendedName>
</protein>
<dbReference type="PANTHER" id="PTHR35400:SF1">
    <property type="entry name" value="SLR1083 PROTEIN"/>
    <property type="match status" value="1"/>
</dbReference>
<dbReference type="InterPro" id="IPR012296">
    <property type="entry name" value="Nuclease_put_TT1808"/>
</dbReference>
<dbReference type="Proteomes" id="UP000317093">
    <property type="component" value="Chromosome"/>
</dbReference>
<gene>
    <name evidence="2" type="ORF">Pan216_48140</name>
</gene>
<organism evidence="2 3">
    <name type="scientific">Kolteria novifilia</name>
    <dbReference type="NCBI Taxonomy" id="2527975"/>
    <lineage>
        <taxon>Bacteria</taxon>
        <taxon>Pseudomonadati</taxon>
        <taxon>Planctomycetota</taxon>
        <taxon>Planctomycetia</taxon>
        <taxon>Kolteriales</taxon>
        <taxon>Kolteriaceae</taxon>
        <taxon>Kolteria</taxon>
    </lineage>
</organism>
<dbReference type="EMBL" id="CP036279">
    <property type="protein sequence ID" value="QDU63933.1"/>
    <property type="molecule type" value="Genomic_DNA"/>
</dbReference>
<sequence>MSTTIDISTTATEPEVRRWTREEYHQMADLGLFENQRVQLIDGVILRMSPHGARHAAAIRLAVYTLEEVFGRGSVTTQLPIALAEDCEPEPDVAVIPGTIREYTSKLPTTAHFVLEASASTLAYDRREKAGLYARAGIPDYWVLNLLDNKLEIHREPIADADHPFGHRYAKTTILEKKDLVAPLAAPETPIAVKDLLP</sequence>
<dbReference type="CDD" id="cd06260">
    <property type="entry name" value="DUF820-like"/>
    <property type="match status" value="1"/>
</dbReference>
<feature type="domain" description="Putative restriction endonuclease" evidence="1">
    <location>
        <begin position="22"/>
        <end position="183"/>
    </location>
</feature>